<organism evidence="2">
    <name type="scientific">Brassica oleracea</name>
    <name type="common">Wild cabbage</name>
    <dbReference type="NCBI Taxonomy" id="3712"/>
    <lineage>
        <taxon>Eukaryota</taxon>
        <taxon>Viridiplantae</taxon>
        <taxon>Streptophyta</taxon>
        <taxon>Embryophyta</taxon>
        <taxon>Tracheophyta</taxon>
        <taxon>Spermatophyta</taxon>
        <taxon>Magnoliopsida</taxon>
        <taxon>eudicotyledons</taxon>
        <taxon>Gunneridae</taxon>
        <taxon>Pentapetalae</taxon>
        <taxon>rosids</taxon>
        <taxon>malvids</taxon>
        <taxon>Brassicales</taxon>
        <taxon>Brassicaceae</taxon>
        <taxon>Brassiceae</taxon>
        <taxon>Brassica</taxon>
    </lineage>
</organism>
<proteinExistence type="predicted"/>
<name>A0A3P6FUZ3_BRAOL</name>
<evidence type="ECO:0000256" key="1">
    <source>
        <dbReference type="SAM" id="MobiDB-lite"/>
    </source>
</evidence>
<gene>
    <name evidence="2" type="ORF">BOLC1T03220H</name>
</gene>
<evidence type="ECO:0000313" key="2">
    <source>
        <dbReference type="EMBL" id="VDD50831.1"/>
    </source>
</evidence>
<reference evidence="2" key="1">
    <citation type="submission" date="2018-11" db="EMBL/GenBank/DDBJ databases">
        <authorList>
            <consortium name="Genoscope - CEA"/>
            <person name="William W."/>
        </authorList>
    </citation>
    <scope>NUCLEOTIDE SEQUENCE</scope>
</reference>
<protein>
    <submittedName>
        <fullName evidence="2">Uncharacterized protein</fullName>
    </submittedName>
</protein>
<feature type="region of interest" description="Disordered" evidence="1">
    <location>
        <begin position="1"/>
        <end position="46"/>
    </location>
</feature>
<sequence>MHLFLSKEPCTDYDEALKHTRRKNKREEDKRFKPPDLNQERHQDIN</sequence>
<feature type="compositionally biased region" description="Basic and acidic residues" evidence="1">
    <location>
        <begin position="25"/>
        <end position="46"/>
    </location>
</feature>
<dbReference type="EMBL" id="LR031878">
    <property type="protein sequence ID" value="VDD50831.1"/>
    <property type="molecule type" value="Genomic_DNA"/>
</dbReference>
<dbReference type="AlphaFoldDB" id="A0A3P6FUZ3"/>
<accession>A0A3P6FUZ3</accession>